<dbReference type="AlphaFoldDB" id="A0A8J3CKY2"/>
<comment type="caution">
    <text evidence="1">The sequence shown here is derived from an EMBL/GenBank/DDBJ whole genome shotgun (WGS) entry which is preliminary data.</text>
</comment>
<proteinExistence type="predicted"/>
<dbReference type="Proteomes" id="UP000637578">
    <property type="component" value="Unassembled WGS sequence"/>
</dbReference>
<evidence type="ECO:0000313" key="2">
    <source>
        <dbReference type="Proteomes" id="UP000637578"/>
    </source>
</evidence>
<organism evidence="1 2">
    <name type="scientific">Longimycelium tulufanense</name>
    <dbReference type="NCBI Taxonomy" id="907463"/>
    <lineage>
        <taxon>Bacteria</taxon>
        <taxon>Bacillati</taxon>
        <taxon>Actinomycetota</taxon>
        <taxon>Actinomycetes</taxon>
        <taxon>Pseudonocardiales</taxon>
        <taxon>Pseudonocardiaceae</taxon>
        <taxon>Longimycelium</taxon>
    </lineage>
</organism>
<evidence type="ECO:0000313" key="1">
    <source>
        <dbReference type="EMBL" id="GGM80047.1"/>
    </source>
</evidence>
<gene>
    <name evidence="1" type="ORF">GCM10012275_58290</name>
</gene>
<protein>
    <submittedName>
        <fullName evidence="1">Uncharacterized protein</fullName>
    </submittedName>
</protein>
<sequence>MTGGPSNGASHSLIGVASGGVGGKRGGARLAHRDLTTHPGSSYRDSLPGSIIFRVPLLEVGEHMLGAVSGPEHR</sequence>
<keyword evidence="2" id="KW-1185">Reference proteome</keyword>
<reference evidence="1" key="2">
    <citation type="submission" date="2020-09" db="EMBL/GenBank/DDBJ databases">
        <authorList>
            <person name="Sun Q."/>
            <person name="Zhou Y."/>
        </authorList>
    </citation>
    <scope>NUCLEOTIDE SEQUENCE</scope>
    <source>
        <strain evidence="1">CGMCC 4.5737</strain>
    </source>
</reference>
<name>A0A8J3CKY2_9PSEU</name>
<reference evidence="1" key="1">
    <citation type="journal article" date="2014" name="Int. J. Syst. Evol. Microbiol.">
        <title>Complete genome sequence of Corynebacterium casei LMG S-19264T (=DSM 44701T), isolated from a smear-ripened cheese.</title>
        <authorList>
            <consortium name="US DOE Joint Genome Institute (JGI-PGF)"/>
            <person name="Walter F."/>
            <person name="Albersmeier A."/>
            <person name="Kalinowski J."/>
            <person name="Ruckert C."/>
        </authorList>
    </citation>
    <scope>NUCLEOTIDE SEQUENCE</scope>
    <source>
        <strain evidence="1">CGMCC 4.5737</strain>
    </source>
</reference>
<dbReference type="EMBL" id="BMMK01000046">
    <property type="protein sequence ID" value="GGM80047.1"/>
    <property type="molecule type" value="Genomic_DNA"/>
</dbReference>
<accession>A0A8J3CKY2</accession>